<evidence type="ECO:0000256" key="1">
    <source>
        <dbReference type="SAM" id="MobiDB-lite"/>
    </source>
</evidence>
<sequence length="136" mass="15326">FCTLLRALLQTNIHNKVTMLGVSKEGDSGYHNNSSSTNGYKMDNVKSNRANAIVQQFYQRLQGYQTFAPFFNHHSNKLYARRTHKRTYCPVDAFSSSNRNDARVKPLNDDDNNNIIISSSSNTNNKDTSSSSLDAI</sequence>
<gene>
    <name evidence="2" type="primary">PLBD1</name>
    <name evidence="2" type="ORF">CM83_19291</name>
    <name evidence="3" type="ORF">g.96979</name>
</gene>
<accession>A0A0A9XBH5</accession>
<evidence type="ECO:0000313" key="3">
    <source>
        <dbReference type="EMBL" id="JAQ05393.1"/>
    </source>
</evidence>
<dbReference type="EMBL" id="GDHC01013236">
    <property type="protein sequence ID" value="JAQ05393.1"/>
    <property type="molecule type" value="Transcribed_RNA"/>
</dbReference>
<dbReference type="AlphaFoldDB" id="A0A0A9XBH5"/>
<evidence type="ECO:0000313" key="2">
    <source>
        <dbReference type="EMBL" id="JAG17001.1"/>
    </source>
</evidence>
<feature type="region of interest" description="Disordered" evidence="1">
    <location>
        <begin position="91"/>
        <end position="136"/>
    </location>
</feature>
<feature type="non-terminal residue" evidence="2">
    <location>
        <position position="1"/>
    </location>
</feature>
<reference evidence="2" key="1">
    <citation type="journal article" date="2014" name="PLoS ONE">
        <title>Transcriptome-Based Identification of ABC Transporters in the Western Tarnished Plant Bug Lygus hesperus.</title>
        <authorList>
            <person name="Hull J.J."/>
            <person name="Chaney K."/>
            <person name="Geib S.M."/>
            <person name="Fabrick J.A."/>
            <person name="Brent C.S."/>
            <person name="Walsh D."/>
            <person name="Lavine L.C."/>
        </authorList>
    </citation>
    <scope>NUCLEOTIDE SEQUENCE</scope>
</reference>
<dbReference type="EMBL" id="GBHO01026603">
    <property type="protein sequence ID" value="JAG17001.1"/>
    <property type="molecule type" value="Transcribed_RNA"/>
</dbReference>
<feature type="compositionally biased region" description="Low complexity" evidence="1">
    <location>
        <begin position="113"/>
        <end position="136"/>
    </location>
</feature>
<reference evidence="2" key="2">
    <citation type="submission" date="2014-07" db="EMBL/GenBank/DDBJ databases">
        <authorList>
            <person name="Hull J."/>
        </authorList>
    </citation>
    <scope>NUCLEOTIDE SEQUENCE</scope>
</reference>
<proteinExistence type="predicted"/>
<name>A0A0A9XBH5_LYGHE</name>
<organism evidence="2">
    <name type="scientific">Lygus hesperus</name>
    <name type="common">Western plant bug</name>
    <dbReference type="NCBI Taxonomy" id="30085"/>
    <lineage>
        <taxon>Eukaryota</taxon>
        <taxon>Metazoa</taxon>
        <taxon>Ecdysozoa</taxon>
        <taxon>Arthropoda</taxon>
        <taxon>Hexapoda</taxon>
        <taxon>Insecta</taxon>
        <taxon>Pterygota</taxon>
        <taxon>Neoptera</taxon>
        <taxon>Paraneoptera</taxon>
        <taxon>Hemiptera</taxon>
        <taxon>Heteroptera</taxon>
        <taxon>Panheteroptera</taxon>
        <taxon>Cimicomorpha</taxon>
        <taxon>Miridae</taxon>
        <taxon>Mirini</taxon>
        <taxon>Lygus</taxon>
    </lineage>
</organism>
<reference evidence="3" key="3">
    <citation type="journal article" date="2016" name="Gigascience">
        <title>De novo construction of an expanded transcriptome assembly for the western tarnished plant bug, Lygus hesperus.</title>
        <authorList>
            <person name="Tassone E.E."/>
            <person name="Geib S.M."/>
            <person name="Hall B."/>
            <person name="Fabrick J.A."/>
            <person name="Brent C.S."/>
            <person name="Hull J.J."/>
        </authorList>
    </citation>
    <scope>NUCLEOTIDE SEQUENCE</scope>
</reference>
<protein>
    <submittedName>
        <fullName evidence="2">Phospholipase B-like 1</fullName>
    </submittedName>
</protein>